<proteinExistence type="predicted"/>
<reference evidence="2" key="1">
    <citation type="submission" date="2017-11" db="EMBL/GenBank/DDBJ databases">
        <title>Phenotypic and genomic properties of facultatively anaerobic sulfur-reducing natronoarchaea from hypersaline soda lakes.</title>
        <authorList>
            <person name="Sorokin D.Y."/>
            <person name="Kublanov I.V."/>
            <person name="Roman P."/>
            <person name="Sinninghe Damste J.S."/>
            <person name="Golyshin P.N."/>
            <person name="Rojo D."/>
            <person name="Ciordia S."/>
            <person name="Mena M.D.C."/>
            <person name="Ferrer M."/>
            <person name="Messina E."/>
            <person name="Smedile F."/>
            <person name="La Spada G."/>
            <person name="La Cono V."/>
            <person name="Yakimov M.M."/>
        </authorList>
    </citation>
    <scope>NUCLEOTIDE SEQUENCE [LARGE SCALE GENOMIC DNA]</scope>
    <source>
        <strain evidence="2">AArc-Sl</strain>
    </source>
</reference>
<evidence type="ECO:0008006" key="3">
    <source>
        <dbReference type="Google" id="ProtNLM"/>
    </source>
</evidence>
<dbReference type="Proteomes" id="UP000263012">
    <property type="component" value="Chromosome"/>
</dbReference>
<evidence type="ECO:0000313" key="2">
    <source>
        <dbReference type="Proteomes" id="UP000263012"/>
    </source>
</evidence>
<name>A0A343TMV6_9EURY</name>
<accession>A0A343TMV6</accession>
<dbReference type="RefSeq" id="WP_119820684.1">
    <property type="nucleotide sequence ID" value="NZ_CP025066.1"/>
</dbReference>
<dbReference type="OrthoDB" id="326212at2157"/>
<keyword evidence="2" id="KW-1185">Reference proteome</keyword>
<dbReference type="GeneID" id="37879170"/>
<protein>
    <recommendedName>
        <fullName evidence="3">RNA ligase domain-containing protein</fullName>
    </recommendedName>
</protein>
<dbReference type="KEGG" id="hdf:AArcSl_2813"/>
<gene>
    <name evidence="1" type="ORF">AArcSl_2813</name>
</gene>
<dbReference type="AlphaFoldDB" id="A0A343TMV6"/>
<sequence>MRPYPPAPDLEAVDGELFGGGHLWIREWIDGAPLRFQLQHSGVVRFGDAERVFGDDDVPDAYRHAVRHVRERLDREALVAAVEDVESVVLFGVATQRLTVEYDFDRLPSVLGVEVWSDDGFLPPDAADRVFERLGLEPINAVRKEISPRDFDPSPAAIPDSQWYDGPAAGIEIRNTRGPRGKLLHPDLDIESGSPPEPITASTSEFAREYATGARLDWIAGRLETHGTPVTVDSLYERLLEDALRRHHRRLHHPESTVDLGALRSELAAIAGEYLGS</sequence>
<dbReference type="EMBL" id="CP025066">
    <property type="protein sequence ID" value="AUX10428.1"/>
    <property type="molecule type" value="Genomic_DNA"/>
</dbReference>
<organism evidence="1 2">
    <name type="scientific">Halalkaliarchaeum desulfuricum</name>
    <dbReference type="NCBI Taxonomy" id="2055893"/>
    <lineage>
        <taxon>Archaea</taxon>
        <taxon>Methanobacteriati</taxon>
        <taxon>Methanobacteriota</taxon>
        <taxon>Stenosarchaea group</taxon>
        <taxon>Halobacteria</taxon>
        <taxon>Halobacteriales</taxon>
        <taxon>Haloferacaceae</taxon>
        <taxon>Halalkaliarchaeum</taxon>
    </lineage>
</organism>
<evidence type="ECO:0000313" key="1">
    <source>
        <dbReference type="EMBL" id="AUX10428.1"/>
    </source>
</evidence>